<dbReference type="OrthoDB" id="10039611at2759"/>
<dbReference type="EMBL" id="KV417603">
    <property type="protein sequence ID" value="KZP15579.1"/>
    <property type="molecule type" value="Genomic_DNA"/>
</dbReference>
<dbReference type="AlphaFoldDB" id="A0A166EAW6"/>
<reference evidence="1 2" key="1">
    <citation type="journal article" date="2016" name="Mol. Biol. Evol.">
        <title>Comparative Genomics of Early-Diverging Mushroom-Forming Fungi Provides Insights into the Origins of Lignocellulose Decay Capabilities.</title>
        <authorList>
            <person name="Nagy L.G."/>
            <person name="Riley R."/>
            <person name="Tritt A."/>
            <person name="Adam C."/>
            <person name="Daum C."/>
            <person name="Floudas D."/>
            <person name="Sun H."/>
            <person name="Yadav J.S."/>
            <person name="Pangilinan J."/>
            <person name="Larsson K.H."/>
            <person name="Matsuura K."/>
            <person name="Barry K."/>
            <person name="Labutti K."/>
            <person name="Kuo R."/>
            <person name="Ohm R.A."/>
            <person name="Bhattacharya S.S."/>
            <person name="Shirouzu T."/>
            <person name="Yoshinaga Y."/>
            <person name="Martin F.M."/>
            <person name="Grigoriev I.V."/>
            <person name="Hibbett D.S."/>
        </authorList>
    </citation>
    <scope>NUCLEOTIDE SEQUENCE [LARGE SCALE GENOMIC DNA]</scope>
    <source>
        <strain evidence="1 2">CBS 109695</strain>
    </source>
</reference>
<evidence type="ECO:0008006" key="3">
    <source>
        <dbReference type="Google" id="ProtNLM"/>
    </source>
</evidence>
<evidence type="ECO:0000313" key="2">
    <source>
        <dbReference type="Proteomes" id="UP000076532"/>
    </source>
</evidence>
<dbReference type="InterPro" id="IPR036397">
    <property type="entry name" value="RNaseH_sf"/>
</dbReference>
<proteinExistence type="predicted"/>
<sequence length="533" mass="61844">MQQFLWTYVDSQSETYGKWTASSLRTSRALQHGIHHARKLRDWARTFILDREDLPYNLYGKWTLSILDTDEALAQEIHLHLQSIGPYCKAMDIVDFLDTPEIRERTHFTKRISLSTAQEWMHKLEYRWTLTPKGQYVDGHERPDVVDYRQNKFLPEWSKYKDRTRDFSTEGPKHLPPPNLRHAVFWFHDESQFYANDRRQQRWVHKLEKAVPQPKGQGASQMVADMVSADYGFLRSPDGKHEARRLFKAGKNRDGYFTNADILAQAHKAMDILEQYYPDEDHILVFDNATTHQKRADGALSARRMPKNPSKSLDTNWLVRVKVLDAKGHIIVNPDGTPVTKKVQMEDTQFADGSPQTLYFEPGHPQAGLFKGMAVILQERGLVKESQLHFECDGFKCPPNSTTCCCRRALYTQPDFVNVKSLLETQCEARGFKVLFLPKFHCELNFIEQVWGYAKRIYRHYPASSREADLERNMLAALDSVPLETMRKYATRSFRFMDAYEKGASGKLAVWANKQYSGHRVIPPEALMANFDN</sequence>
<dbReference type="PANTHER" id="PTHR35871:SF1">
    <property type="entry name" value="CXC1-LIKE CYSTEINE CLUSTER ASSOCIATED WITH KDZ TRANSPOSASES DOMAIN-CONTAINING PROTEIN"/>
    <property type="match status" value="1"/>
</dbReference>
<protein>
    <recommendedName>
        <fullName evidence="3">Tc1-like transposase DDE domain-containing protein</fullName>
    </recommendedName>
</protein>
<accession>A0A166EAW6</accession>
<keyword evidence="2" id="KW-1185">Reference proteome</keyword>
<dbReference type="GO" id="GO:0003676">
    <property type="term" value="F:nucleic acid binding"/>
    <property type="evidence" value="ECO:0007669"/>
    <property type="project" value="InterPro"/>
</dbReference>
<name>A0A166EAW6_9AGAM</name>
<dbReference type="Proteomes" id="UP000076532">
    <property type="component" value="Unassembled WGS sequence"/>
</dbReference>
<organism evidence="1 2">
    <name type="scientific">Athelia psychrophila</name>
    <dbReference type="NCBI Taxonomy" id="1759441"/>
    <lineage>
        <taxon>Eukaryota</taxon>
        <taxon>Fungi</taxon>
        <taxon>Dikarya</taxon>
        <taxon>Basidiomycota</taxon>
        <taxon>Agaricomycotina</taxon>
        <taxon>Agaricomycetes</taxon>
        <taxon>Agaricomycetidae</taxon>
        <taxon>Atheliales</taxon>
        <taxon>Atheliaceae</taxon>
        <taxon>Athelia</taxon>
    </lineage>
</organism>
<dbReference type="Gene3D" id="3.30.420.10">
    <property type="entry name" value="Ribonuclease H-like superfamily/Ribonuclease H"/>
    <property type="match status" value="1"/>
</dbReference>
<dbReference type="PANTHER" id="PTHR35871">
    <property type="entry name" value="EXPRESSED PROTEIN"/>
    <property type="match status" value="1"/>
</dbReference>
<gene>
    <name evidence="1" type="ORF">FIBSPDRAFT_750052</name>
</gene>
<evidence type="ECO:0000313" key="1">
    <source>
        <dbReference type="EMBL" id="KZP15579.1"/>
    </source>
</evidence>